<dbReference type="GO" id="GO:0045259">
    <property type="term" value="C:proton-transporting ATP synthase complex"/>
    <property type="evidence" value="ECO:0007669"/>
    <property type="project" value="UniProtKB-KW"/>
</dbReference>
<evidence type="ECO:0000256" key="4">
    <source>
        <dbReference type="ARBA" id="ARBA00022547"/>
    </source>
</evidence>
<dbReference type="Pfam" id="PF04718">
    <property type="entry name" value="ATP-synt_G"/>
    <property type="match status" value="1"/>
</dbReference>
<keyword evidence="5" id="KW-0375">Hydrogen ion transport</keyword>
<evidence type="ECO:0000256" key="5">
    <source>
        <dbReference type="ARBA" id="ARBA00022781"/>
    </source>
</evidence>
<keyword evidence="4" id="KW-0138">CF(0)</keyword>
<evidence type="ECO:0000256" key="3">
    <source>
        <dbReference type="ARBA" id="ARBA00022448"/>
    </source>
</evidence>
<evidence type="ECO:0000313" key="10">
    <source>
        <dbReference type="EMBL" id="KAF6145328.1"/>
    </source>
</evidence>
<evidence type="ECO:0000256" key="6">
    <source>
        <dbReference type="ARBA" id="ARBA00023065"/>
    </source>
</evidence>
<proteinExistence type="inferred from homology"/>
<keyword evidence="8" id="KW-0472">Membrane</keyword>
<keyword evidence="3" id="KW-0813">Transport</keyword>
<evidence type="ECO:0000256" key="9">
    <source>
        <dbReference type="ARBA" id="ARBA00023310"/>
    </source>
</evidence>
<evidence type="ECO:0000256" key="8">
    <source>
        <dbReference type="ARBA" id="ARBA00023136"/>
    </source>
</evidence>
<dbReference type="Proteomes" id="UP000541444">
    <property type="component" value="Unassembled WGS sequence"/>
</dbReference>
<reference evidence="10 11" key="1">
    <citation type="journal article" date="2020" name="IScience">
        <title>Genome Sequencing of the Endangered Kingdonia uniflora (Circaeasteraceae, Ranunculales) Reveals Potential Mechanisms of Evolutionary Specialization.</title>
        <authorList>
            <person name="Sun Y."/>
            <person name="Deng T."/>
            <person name="Zhang A."/>
            <person name="Moore M.J."/>
            <person name="Landis J.B."/>
            <person name="Lin N."/>
            <person name="Zhang H."/>
            <person name="Zhang X."/>
            <person name="Huang J."/>
            <person name="Zhang X."/>
            <person name="Sun H."/>
            <person name="Wang H."/>
        </authorList>
    </citation>
    <scope>NUCLEOTIDE SEQUENCE [LARGE SCALE GENOMIC DNA]</scope>
    <source>
        <strain evidence="10">TB1705</strain>
        <tissue evidence="10">Leaf</tissue>
    </source>
</reference>
<dbReference type="AlphaFoldDB" id="A0A7J7LS15"/>
<comment type="similarity">
    <text evidence="2">Belongs to the ATPase g subunit family.</text>
</comment>
<gene>
    <name evidence="10" type="ORF">GIB67_016789</name>
</gene>
<keyword evidence="7" id="KW-0496">Mitochondrion</keyword>
<evidence type="ECO:0000313" key="11">
    <source>
        <dbReference type="Proteomes" id="UP000541444"/>
    </source>
</evidence>
<evidence type="ECO:0000256" key="1">
    <source>
        <dbReference type="ARBA" id="ARBA00004325"/>
    </source>
</evidence>
<dbReference type="EMBL" id="JACGCM010002073">
    <property type="protein sequence ID" value="KAF6145328.1"/>
    <property type="molecule type" value="Genomic_DNA"/>
</dbReference>
<dbReference type="GO" id="GO:0015078">
    <property type="term" value="F:proton transmembrane transporter activity"/>
    <property type="evidence" value="ECO:0007669"/>
    <property type="project" value="InterPro"/>
</dbReference>
<sequence>MASKLVQLQSKAAQVSKLVSKHGSSYFKELLEKNKQYVQDPPTIEKCNLLSKQLFYTRLASIPGRTEAFWKEFDYVKQLWKNKQDLKVEDAGIAALFGLECFGWFCVGEIAGRGFTFTGYYV</sequence>
<dbReference type="GO" id="GO:0031966">
    <property type="term" value="C:mitochondrial membrane"/>
    <property type="evidence" value="ECO:0007669"/>
    <property type="project" value="UniProtKB-SubCell"/>
</dbReference>
<name>A0A7J7LS15_9MAGN</name>
<keyword evidence="11" id="KW-1185">Reference proteome</keyword>
<evidence type="ECO:0000256" key="7">
    <source>
        <dbReference type="ARBA" id="ARBA00023128"/>
    </source>
</evidence>
<accession>A0A7J7LS15</accession>
<protein>
    <recommendedName>
        <fullName evidence="12">Mitochondrial ATP synthase subunit G protein</fullName>
    </recommendedName>
</protein>
<evidence type="ECO:0000256" key="2">
    <source>
        <dbReference type="ARBA" id="ARBA00005699"/>
    </source>
</evidence>
<organism evidence="10 11">
    <name type="scientific">Kingdonia uniflora</name>
    <dbReference type="NCBI Taxonomy" id="39325"/>
    <lineage>
        <taxon>Eukaryota</taxon>
        <taxon>Viridiplantae</taxon>
        <taxon>Streptophyta</taxon>
        <taxon>Embryophyta</taxon>
        <taxon>Tracheophyta</taxon>
        <taxon>Spermatophyta</taxon>
        <taxon>Magnoliopsida</taxon>
        <taxon>Ranunculales</taxon>
        <taxon>Circaeasteraceae</taxon>
        <taxon>Kingdonia</taxon>
    </lineage>
</organism>
<comment type="subcellular location">
    <subcellularLocation>
        <location evidence="1">Mitochondrion membrane</location>
    </subcellularLocation>
</comment>
<keyword evidence="6" id="KW-0406">Ion transport</keyword>
<evidence type="ECO:0008006" key="12">
    <source>
        <dbReference type="Google" id="ProtNLM"/>
    </source>
</evidence>
<dbReference type="OrthoDB" id="437at2759"/>
<dbReference type="InterPro" id="IPR006808">
    <property type="entry name" value="ATP_synth_F0_gsu_mt"/>
</dbReference>
<comment type="caution">
    <text evidence="10">The sequence shown here is derived from an EMBL/GenBank/DDBJ whole genome shotgun (WGS) entry which is preliminary data.</text>
</comment>
<dbReference type="GO" id="GO:0015986">
    <property type="term" value="P:proton motive force-driven ATP synthesis"/>
    <property type="evidence" value="ECO:0007669"/>
    <property type="project" value="InterPro"/>
</dbReference>
<dbReference type="PANTHER" id="PTHR12386">
    <property type="entry name" value="ATP SYNTHASE SUBUNIT"/>
    <property type="match status" value="1"/>
</dbReference>
<keyword evidence="9" id="KW-0066">ATP synthesis</keyword>